<reference evidence="2" key="1">
    <citation type="submission" date="2017-05" db="UniProtKB">
        <authorList>
            <consortium name="EnsemblMetazoa"/>
        </authorList>
    </citation>
    <scope>IDENTIFICATION</scope>
</reference>
<organism evidence="2">
    <name type="scientific">Amphimedon queenslandica</name>
    <name type="common">Sponge</name>
    <dbReference type="NCBI Taxonomy" id="400682"/>
    <lineage>
        <taxon>Eukaryota</taxon>
        <taxon>Metazoa</taxon>
        <taxon>Porifera</taxon>
        <taxon>Demospongiae</taxon>
        <taxon>Heteroscleromorpha</taxon>
        <taxon>Haplosclerida</taxon>
        <taxon>Niphatidae</taxon>
        <taxon>Amphimedon</taxon>
    </lineage>
</organism>
<evidence type="ECO:0000313" key="2">
    <source>
        <dbReference type="EnsemblMetazoa" id="Aqu2.1.36862_001"/>
    </source>
</evidence>
<protein>
    <submittedName>
        <fullName evidence="2">Uncharacterized protein</fullName>
    </submittedName>
</protein>
<dbReference type="AlphaFoldDB" id="A0A1X7VBE8"/>
<dbReference type="EnsemblMetazoa" id="Aqu2.1.36862_001">
    <property type="protein sequence ID" value="Aqu2.1.36862_001"/>
    <property type="gene ID" value="Aqu2.1.36862"/>
</dbReference>
<dbReference type="InParanoid" id="A0A1X7VBE8"/>
<feature type="compositionally biased region" description="Basic and acidic residues" evidence="1">
    <location>
        <begin position="12"/>
        <end position="37"/>
    </location>
</feature>
<proteinExistence type="predicted"/>
<feature type="region of interest" description="Disordered" evidence="1">
    <location>
        <begin position="1"/>
        <end position="56"/>
    </location>
</feature>
<accession>A0A1X7VBE8</accession>
<evidence type="ECO:0000256" key="1">
    <source>
        <dbReference type="SAM" id="MobiDB-lite"/>
    </source>
</evidence>
<name>A0A1X7VBE8_AMPQE</name>
<sequence length="56" mass="6680">MEQEKEKRKKLELKQAREEERKWRQLEKQQARNERANKTRTIKKTGPAARGATDGD</sequence>